<reference evidence="2" key="1">
    <citation type="journal article" date="2018" name="DNA Res.">
        <title>Multiple hybrid de novo genome assembly of finger millet, an orphan allotetraploid crop.</title>
        <authorList>
            <person name="Hatakeyama M."/>
            <person name="Aluri S."/>
            <person name="Balachadran M.T."/>
            <person name="Sivarajan S.R."/>
            <person name="Patrignani A."/>
            <person name="Gruter S."/>
            <person name="Poveda L."/>
            <person name="Shimizu-Inatsugi R."/>
            <person name="Baeten J."/>
            <person name="Francoijs K.J."/>
            <person name="Nataraja K.N."/>
            <person name="Reddy Y.A.N."/>
            <person name="Phadnis S."/>
            <person name="Ravikumar R.L."/>
            <person name="Schlapbach R."/>
            <person name="Sreeman S.M."/>
            <person name="Shimizu K.K."/>
        </authorList>
    </citation>
    <scope>NUCLEOTIDE SEQUENCE</scope>
</reference>
<gene>
    <name evidence="2" type="primary">gb17145</name>
    <name evidence="2" type="ORF">PR202_gb17145</name>
</gene>
<protein>
    <submittedName>
        <fullName evidence="2">Uncharacterized protein</fullName>
    </submittedName>
</protein>
<dbReference type="PANTHER" id="PTHR31009">
    <property type="entry name" value="S-ADENOSYL-L-METHIONINE:CARBOXYL METHYLTRANSFERASE FAMILY PROTEIN"/>
    <property type="match status" value="1"/>
</dbReference>
<dbReference type="InterPro" id="IPR005299">
    <property type="entry name" value="MeTrfase_7"/>
</dbReference>
<dbReference type="SUPFAM" id="SSF53335">
    <property type="entry name" value="S-adenosyl-L-methionine-dependent methyltransferases"/>
    <property type="match status" value="1"/>
</dbReference>
<proteinExistence type="inferred from homology"/>
<name>A0AAV5F3R7_ELECO</name>
<comment type="similarity">
    <text evidence="1">Belongs to the methyltransferase superfamily. Type-7 methyltransferase family. SABATH subfamily.</text>
</comment>
<evidence type="ECO:0000313" key="2">
    <source>
        <dbReference type="EMBL" id="GJN28965.1"/>
    </source>
</evidence>
<dbReference type="Proteomes" id="UP001054889">
    <property type="component" value="Unassembled WGS sequence"/>
</dbReference>
<dbReference type="EMBL" id="BQKI01000081">
    <property type="protein sequence ID" value="GJN28965.1"/>
    <property type="molecule type" value="Genomic_DNA"/>
</dbReference>
<dbReference type="Pfam" id="PF03492">
    <property type="entry name" value="Methyltransf_7"/>
    <property type="match status" value="1"/>
</dbReference>
<comment type="caution">
    <text evidence="2">The sequence shown here is derived from an EMBL/GenBank/DDBJ whole genome shotgun (WGS) entry which is preliminary data.</text>
</comment>
<accession>A0AAV5F3R7</accession>
<dbReference type="Gene3D" id="3.40.50.150">
    <property type="entry name" value="Vaccinia Virus protein VP39"/>
    <property type="match status" value="1"/>
</dbReference>
<dbReference type="GO" id="GO:0008168">
    <property type="term" value="F:methyltransferase activity"/>
    <property type="evidence" value="ECO:0007669"/>
    <property type="project" value="InterPro"/>
</dbReference>
<dbReference type="AlphaFoldDB" id="A0AAV5F3R7"/>
<organism evidence="2 3">
    <name type="scientific">Eleusine coracana subsp. coracana</name>
    <dbReference type="NCBI Taxonomy" id="191504"/>
    <lineage>
        <taxon>Eukaryota</taxon>
        <taxon>Viridiplantae</taxon>
        <taxon>Streptophyta</taxon>
        <taxon>Embryophyta</taxon>
        <taxon>Tracheophyta</taxon>
        <taxon>Spermatophyta</taxon>
        <taxon>Magnoliopsida</taxon>
        <taxon>Liliopsida</taxon>
        <taxon>Poales</taxon>
        <taxon>Poaceae</taxon>
        <taxon>PACMAD clade</taxon>
        <taxon>Chloridoideae</taxon>
        <taxon>Cynodonteae</taxon>
        <taxon>Eleusininae</taxon>
        <taxon>Eleusine</taxon>
    </lineage>
</organism>
<sequence>MLMALPVLEKAATQVYSALHPETMVVEDLGCSSGPNTLLFVSKFLNAIAVQHHKLGGSDPLQLQFFLNDLPGNDFNMLFWSLDQLKKTTKTNDKSPPYYISGLPGSFYTRIFPRQSVHLFHSSCCLHWLSQVICVL</sequence>
<dbReference type="InterPro" id="IPR029063">
    <property type="entry name" value="SAM-dependent_MTases_sf"/>
</dbReference>
<reference evidence="2" key="2">
    <citation type="submission" date="2021-12" db="EMBL/GenBank/DDBJ databases">
        <title>Resequencing data analysis of finger millet.</title>
        <authorList>
            <person name="Hatakeyama M."/>
            <person name="Aluri S."/>
            <person name="Balachadran M.T."/>
            <person name="Sivarajan S.R."/>
            <person name="Poveda L."/>
            <person name="Shimizu-Inatsugi R."/>
            <person name="Schlapbach R."/>
            <person name="Sreeman S.M."/>
            <person name="Shimizu K.K."/>
        </authorList>
    </citation>
    <scope>NUCLEOTIDE SEQUENCE</scope>
</reference>
<keyword evidence="3" id="KW-1185">Reference proteome</keyword>
<evidence type="ECO:0000256" key="1">
    <source>
        <dbReference type="ARBA" id="ARBA00008908"/>
    </source>
</evidence>
<evidence type="ECO:0000313" key="3">
    <source>
        <dbReference type="Proteomes" id="UP001054889"/>
    </source>
</evidence>